<evidence type="ECO:0000256" key="2">
    <source>
        <dbReference type="ARBA" id="ARBA00022723"/>
    </source>
</evidence>
<dbReference type="STRING" id="1507870.A0A1V8TCC5"/>
<dbReference type="Gene3D" id="3.30.710.10">
    <property type="entry name" value="Potassium Channel Kv1.1, Chain A"/>
    <property type="match status" value="1"/>
</dbReference>
<protein>
    <recommendedName>
        <fullName evidence="5">CENP-V/GFA domain-containing protein</fullName>
    </recommendedName>
</protein>
<name>A0A1V8TCC5_9PEZI</name>
<gene>
    <name evidence="6" type="ORF">B0A48_05824</name>
</gene>
<dbReference type="Proteomes" id="UP000192596">
    <property type="component" value="Unassembled WGS sequence"/>
</dbReference>
<evidence type="ECO:0000259" key="5">
    <source>
        <dbReference type="Pfam" id="PF04828"/>
    </source>
</evidence>
<evidence type="ECO:0000313" key="7">
    <source>
        <dbReference type="Proteomes" id="UP000192596"/>
    </source>
</evidence>
<dbReference type="GO" id="GO:0016846">
    <property type="term" value="F:carbon-sulfur lyase activity"/>
    <property type="evidence" value="ECO:0007669"/>
    <property type="project" value="InterPro"/>
</dbReference>
<dbReference type="InterPro" id="IPR011057">
    <property type="entry name" value="Mss4-like_sf"/>
</dbReference>
<feature type="region of interest" description="Disordered" evidence="4">
    <location>
        <begin position="102"/>
        <end position="128"/>
    </location>
</feature>
<organism evidence="6 7">
    <name type="scientific">Cryoendolithus antarcticus</name>
    <dbReference type="NCBI Taxonomy" id="1507870"/>
    <lineage>
        <taxon>Eukaryota</taxon>
        <taxon>Fungi</taxon>
        <taxon>Dikarya</taxon>
        <taxon>Ascomycota</taxon>
        <taxon>Pezizomycotina</taxon>
        <taxon>Dothideomycetes</taxon>
        <taxon>Dothideomycetidae</taxon>
        <taxon>Cladosporiales</taxon>
        <taxon>Cladosporiaceae</taxon>
        <taxon>Cryoendolithus</taxon>
    </lineage>
</organism>
<evidence type="ECO:0000256" key="3">
    <source>
        <dbReference type="ARBA" id="ARBA00022833"/>
    </source>
</evidence>
<dbReference type="OrthoDB" id="194443at2759"/>
<comment type="similarity">
    <text evidence="1">Belongs to the Gfa family.</text>
</comment>
<dbReference type="EMBL" id="NAJO01000011">
    <property type="protein sequence ID" value="OQO08934.1"/>
    <property type="molecule type" value="Genomic_DNA"/>
</dbReference>
<dbReference type="AlphaFoldDB" id="A0A1V8TCC5"/>
<dbReference type="InterPro" id="IPR006913">
    <property type="entry name" value="CENP-V/GFA"/>
</dbReference>
<dbReference type="InterPro" id="IPR011333">
    <property type="entry name" value="SKP1/BTB/POZ_sf"/>
</dbReference>
<dbReference type="PANTHER" id="PTHR47843">
    <property type="entry name" value="BTB DOMAIN-CONTAINING PROTEIN-RELATED"/>
    <property type="match status" value="1"/>
</dbReference>
<dbReference type="Gene3D" id="3.90.1590.10">
    <property type="entry name" value="glutathione-dependent formaldehyde- activating enzyme (gfa)"/>
    <property type="match status" value="1"/>
</dbReference>
<sequence length="917" mass="103103">MFFIYYHSTSSNSNTTGMANDSLSKRPITWKTTFQVKVGTGLNAIVYTLHTNPFTKRSSFFRAATSRSWRKVNAPIDLTDHDTGTFDGYLDCVYLGGLQANEDEHSDDEDSDEDSDVDDGNSDDDEDDDLLNMERMLDLYILADKLGDLKAASYVIDELVTLSDRIDSLPEDEVTNRIFDGAGASPLRKLLVDWYVHDAGGSFAAEEFSHDTLTAVFAEFARLRNLIADEGTHARNLFEAYIQYVERGKLPDAIMEDDDNDYTRADELLDLYILVDRLGDLTAANHVIDELIKYCDENDMMPDVATSDRIFHAVAQGGPVRNLLCSIDYRRFFEVTAGKGSKSPTYPVYIEPIIRRSSFFEAAVSPYWKKGDAPIDLSQHTTETFEKYLQCVYHDQVLCVTDGENNDEDTFNRNLSGLFDLYLLADEVGDLITANHTIDRMILFCDDHAGLPGDHLANRFFHKTTDYSKKFEVLVGQGSDQKTHMLPSDVFLPRSNFFRAAKSGRWSAGDAPVDLTDHTTEISNAYMHCVYFRKFLPPVVPSGNVAFTEYFQLHQLADKLGDLDAANLVVDGILSASNARKQVPHERSADFNRTFRVLVRSGTAQKIFTLHEDMFFPRSNFFKAARSEAWTTDDGKPVDLTDTTIATFNAHLHCVYLSKVPSVPAMSHTEYQPLSYNEGLMSKLVEIYILTDMLGDFTSANMVVDEIERQCHDIGVTFSVATMHRIYDATIVGSPLRKLLVDQYLREPTHKPIPAAEYPHALLAEIHESYIFRTGRDELSKSNYDDLGEFLTRRGVGDRCYYDVHNGKHPMSAYSNENDGSAFAHNQRYTKASTAYATPARPKVYRDSDTKSGVTLKRSFCAECGSSIFIESEAVEGLVILHCGVIDDAEARKPKFELFGEERRGWVGNVGSGKAKM</sequence>
<evidence type="ECO:0000256" key="1">
    <source>
        <dbReference type="ARBA" id="ARBA00005495"/>
    </source>
</evidence>
<evidence type="ECO:0000256" key="4">
    <source>
        <dbReference type="SAM" id="MobiDB-lite"/>
    </source>
</evidence>
<dbReference type="GO" id="GO:0046872">
    <property type="term" value="F:metal ion binding"/>
    <property type="evidence" value="ECO:0007669"/>
    <property type="project" value="UniProtKB-KW"/>
</dbReference>
<dbReference type="Pfam" id="PF04828">
    <property type="entry name" value="GFA"/>
    <property type="match status" value="1"/>
</dbReference>
<keyword evidence="2" id="KW-0479">Metal-binding</keyword>
<comment type="caution">
    <text evidence="6">The sequence shown here is derived from an EMBL/GenBank/DDBJ whole genome shotgun (WGS) entry which is preliminary data.</text>
</comment>
<dbReference type="InParanoid" id="A0A1V8TCC5"/>
<proteinExistence type="inferred from homology"/>
<evidence type="ECO:0000313" key="6">
    <source>
        <dbReference type="EMBL" id="OQO08934.1"/>
    </source>
</evidence>
<keyword evidence="7" id="KW-1185">Reference proteome</keyword>
<dbReference type="PANTHER" id="PTHR47843:SF2">
    <property type="entry name" value="BTB DOMAIN-CONTAINING PROTEIN"/>
    <property type="match status" value="1"/>
</dbReference>
<dbReference type="SUPFAM" id="SSF51316">
    <property type="entry name" value="Mss4-like"/>
    <property type="match status" value="1"/>
</dbReference>
<accession>A0A1V8TCC5</accession>
<reference evidence="7" key="1">
    <citation type="submission" date="2017-03" db="EMBL/GenBank/DDBJ databases">
        <title>Genomes of endolithic fungi from Antarctica.</title>
        <authorList>
            <person name="Coleine C."/>
            <person name="Masonjones S."/>
            <person name="Stajich J.E."/>
        </authorList>
    </citation>
    <scope>NUCLEOTIDE SEQUENCE [LARGE SCALE GENOMIC DNA]</scope>
    <source>
        <strain evidence="7">CCFEE 5527</strain>
    </source>
</reference>
<feature type="domain" description="CENP-V/GFA" evidence="5">
    <location>
        <begin position="818"/>
        <end position="900"/>
    </location>
</feature>
<feature type="compositionally biased region" description="Acidic residues" evidence="4">
    <location>
        <begin position="104"/>
        <end position="128"/>
    </location>
</feature>
<keyword evidence="3" id="KW-0862">Zinc</keyword>